<protein>
    <recommendedName>
        <fullName evidence="4">Capsule biosynthesis protein</fullName>
    </recommendedName>
</protein>
<evidence type="ECO:0000313" key="2">
    <source>
        <dbReference type="EMBL" id="BDX08020.1"/>
    </source>
</evidence>
<dbReference type="EMBL" id="AP027272">
    <property type="protein sequence ID" value="BDX08020.1"/>
    <property type="molecule type" value="Genomic_DNA"/>
</dbReference>
<keyword evidence="1" id="KW-0812">Transmembrane</keyword>
<proteinExistence type="predicted"/>
<keyword evidence="3" id="KW-1185">Reference proteome</keyword>
<dbReference type="Pfam" id="PF19883">
    <property type="entry name" value="DUF6356"/>
    <property type="match status" value="1"/>
</dbReference>
<keyword evidence="1" id="KW-1133">Transmembrane helix</keyword>
<dbReference type="KEGG" id="pmaw:MACH26_35410"/>
<name>A0AA48I0I6_9ALTE</name>
<evidence type="ECO:0000256" key="1">
    <source>
        <dbReference type="SAM" id="Phobius"/>
    </source>
</evidence>
<dbReference type="InterPro" id="IPR045936">
    <property type="entry name" value="DUF6356"/>
</dbReference>
<feature type="transmembrane region" description="Helical" evidence="1">
    <location>
        <begin position="26"/>
        <end position="54"/>
    </location>
</feature>
<keyword evidence="1" id="KW-0472">Membrane</keyword>
<organism evidence="2 3">
    <name type="scientific">Planctobacterium marinum</name>
    <dbReference type="NCBI Taxonomy" id="1631968"/>
    <lineage>
        <taxon>Bacteria</taxon>
        <taxon>Pseudomonadati</taxon>
        <taxon>Pseudomonadota</taxon>
        <taxon>Gammaproteobacteria</taxon>
        <taxon>Alteromonadales</taxon>
        <taxon>Alteromonadaceae</taxon>
        <taxon>Planctobacterium</taxon>
    </lineage>
</organism>
<sequence length="91" mass="10418">MKVDIMLKKLFIEHPDSVNESYGEHFLVAMGFAIKLFIASIVCLVHGLIPGLFVKTASNLMRELYSSMVVNRARNNSLRDKKEQDVIEYMI</sequence>
<accession>A0AA48I0I6</accession>
<dbReference type="AlphaFoldDB" id="A0AA48I0I6"/>
<dbReference type="Proteomes" id="UP001333710">
    <property type="component" value="Chromosome"/>
</dbReference>
<evidence type="ECO:0008006" key="4">
    <source>
        <dbReference type="Google" id="ProtNLM"/>
    </source>
</evidence>
<gene>
    <name evidence="2" type="ORF">MACH26_35410</name>
</gene>
<reference evidence="2" key="1">
    <citation type="submission" date="2023-01" db="EMBL/GenBank/DDBJ databases">
        <title>Complete genome sequence of Planctobacterium marinum strain Dej080120_11.</title>
        <authorList>
            <person name="Ueki S."/>
            <person name="Maruyama F."/>
        </authorList>
    </citation>
    <scope>NUCLEOTIDE SEQUENCE</scope>
    <source>
        <strain evidence="2">Dej080120_11</strain>
    </source>
</reference>
<evidence type="ECO:0000313" key="3">
    <source>
        <dbReference type="Proteomes" id="UP001333710"/>
    </source>
</evidence>